<feature type="compositionally biased region" description="Basic and acidic residues" evidence="13">
    <location>
        <begin position="144"/>
        <end position="181"/>
    </location>
</feature>
<dbReference type="InterPro" id="IPR002659">
    <property type="entry name" value="Glyco_trans_31"/>
</dbReference>
<dbReference type="InterPro" id="IPR025298">
    <property type="entry name" value="DUF4094"/>
</dbReference>
<feature type="region of interest" description="Disordered" evidence="13">
    <location>
        <begin position="66"/>
        <end position="87"/>
    </location>
</feature>
<keyword evidence="9 12" id="KW-0333">Golgi apparatus</keyword>
<comment type="caution">
    <text evidence="15">The sequence shown here is derived from an EMBL/GenBank/DDBJ whole genome shotgun (WGS) entry which is preliminary data.</text>
</comment>
<dbReference type="PANTHER" id="PTHR11214">
    <property type="entry name" value="BETA-1,3-N-ACETYLGLUCOSAMINYLTRANSFERASE"/>
    <property type="match status" value="1"/>
</dbReference>
<comment type="cofactor">
    <cofactor evidence="12">
        <name>Mn(2+)</name>
        <dbReference type="ChEBI" id="CHEBI:29035"/>
    </cofactor>
</comment>
<dbReference type="Pfam" id="PF13334">
    <property type="entry name" value="DUF4094"/>
    <property type="match status" value="1"/>
</dbReference>
<comment type="similarity">
    <text evidence="3 12">Belongs to the glycosyltransferase 31 family.</text>
</comment>
<evidence type="ECO:0000256" key="9">
    <source>
        <dbReference type="ARBA" id="ARBA00023034"/>
    </source>
</evidence>
<evidence type="ECO:0000259" key="14">
    <source>
        <dbReference type="Pfam" id="PF13334"/>
    </source>
</evidence>
<evidence type="ECO:0000256" key="13">
    <source>
        <dbReference type="SAM" id="MobiDB-lite"/>
    </source>
</evidence>
<evidence type="ECO:0000256" key="4">
    <source>
        <dbReference type="ARBA" id="ARBA00022676"/>
    </source>
</evidence>
<accession>A0ABD1Z5V2</accession>
<dbReference type="Gene3D" id="3.90.550.50">
    <property type="match status" value="1"/>
</dbReference>
<evidence type="ECO:0000256" key="7">
    <source>
        <dbReference type="ARBA" id="ARBA00022968"/>
    </source>
</evidence>
<feature type="compositionally biased region" description="Basic and acidic residues" evidence="13">
    <location>
        <begin position="76"/>
        <end position="87"/>
    </location>
</feature>
<proteinExistence type="inferred from homology"/>
<evidence type="ECO:0000256" key="11">
    <source>
        <dbReference type="ARBA" id="ARBA00023211"/>
    </source>
</evidence>
<dbReference type="AlphaFoldDB" id="A0ABD1Z5V2"/>
<keyword evidence="5" id="KW-0808">Transferase</keyword>
<dbReference type="GO" id="GO:0000139">
    <property type="term" value="C:Golgi membrane"/>
    <property type="evidence" value="ECO:0007669"/>
    <property type="project" value="UniProtKB-SubCell"/>
</dbReference>
<evidence type="ECO:0000256" key="6">
    <source>
        <dbReference type="ARBA" id="ARBA00022692"/>
    </source>
</evidence>
<evidence type="ECO:0000256" key="10">
    <source>
        <dbReference type="ARBA" id="ARBA00023136"/>
    </source>
</evidence>
<dbReference type="Proteomes" id="UP001605036">
    <property type="component" value="Unassembled WGS sequence"/>
</dbReference>
<gene>
    <name evidence="15" type="ORF">R1flu_010739</name>
</gene>
<feature type="region of interest" description="Disordered" evidence="13">
    <location>
        <begin position="121"/>
        <end position="181"/>
    </location>
</feature>
<evidence type="ECO:0000256" key="1">
    <source>
        <dbReference type="ARBA" id="ARBA00004323"/>
    </source>
</evidence>
<keyword evidence="10" id="KW-0472">Membrane</keyword>
<evidence type="ECO:0000256" key="3">
    <source>
        <dbReference type="ARBA" id="ARBA00008661"/>
    </source>
</evidence>
<feature type="compositionally biased region" description="Polar residues" evidence="13">
    <location>
        <begin position="130"/>
        <end position="143"/>
    </location>
</feature>
<dbReference type="EC" id="2.4.1.-" evidence="12"/>
<evidence type="ECO:0000256" key="8">
    <source>
        <dbReference type="ARBA" id="ARBA00022989"/>
    </source>
</evidence>
<sequence length="470" mass="53846">MPPSSIRQQRVLGTKWVVLLCIGCFWIGTLCTGKVWSTQMTPGPPRAMGDFERILLAQQQHKQLQSEEEEEELDGFEFRTPKDSSETKEILDHVTHLHSSIRTLDKNMVSLEAELSATLKHHEEEESKTMKQLTSGSYSSSLKHPQEKQEDRIQGKVQKEETRAVEKEETKSESSDQDKKQTQAVMNYLKWRNNSSVQRGAKKVFMVIGINTAFSSRKRRDSVRQTWMPGGEKLKRLEEEKGIVMRFVIGHGAIRGGILDRALEAENNIHHDFLRIEHTEGYLELSAKTKIYFATAFSLWDAEFYIKVDDDIHTNVGMLAQTLATHRHKPAIYIGCMKSGPVLSHRGVKYYEPEYWKFGEKYFMHATGQLYAISRNLAEFIANQEKILKRYANEDVSLGSWFLGLDVEYVDDRNLCCPTPPTCENRAKAGKWCVASFDWSCSGICRSVQRLSEVHQKCGEREGAVWNVTL</sequence>
<organism evidence="15 16">
    <name type="scientific">Riccia fluitans</name>
    <dbReference type="NCBI Taxonomy" id="41844"/>
    <lineage>
        <taxon>Eukaryota</taxon>
        <taxon>Viridiplantae</taxon>
        <taxon>Streptophyta</taxon>
        <taxon>Embryophyta</taxon>
        <taxon>Marchantiophyta</taxon>
        <taxon>Marchantiopsida</taxon>
        <taxon>Marchantiidae</taxon>
        <taxon>Marchantiales</taxon>
        <taxon>Ricciaceae</taxon>
        <taxon>Riccia</taxon>
    </lineage>
</organism>
<keyword evidence="8" id="KW-1133">Transmembrane helix</keyword>
<comment type="pathway">
    <text evidence="2">Protein modification; protein glycosylation.</text>
</comment>
<evidence type="ECO:0000256" key="12">
    <source>
        <dbReference type="RuleBase" id="RU363063"/>
    </source>
</evidence>
<comment type="subcellular location">
    <subcellularLocation>
        <location evidence="1 12">Golgi apparatus membrane</location>
        <topology evidence="1 12">Single-pass type II membrane protein</topology>
    </subcellularLocation>
</comment>
<keyword evidence="7" id="KW-0735">Signal-anchor</keyword>
<evidence type="ECO:0000256" key="2">
    <source>
        <dbReference type="ARBA" id="ARBA00004922"/>
    </source>
</evidence>
<evidence type="ECO:0000313" key="15">
    <source>
        <dbReference type="EMBL" id="KAL2643152.1"/>
    </source>
</evidence>
<dbReference type="PANTHER" id="PTHR11214:SF226">
    <property type="entry name" value="BETA-1,3-GALACTOSYLTRANSFERASE 7"/>
    <property type="match status" value="1"/>
</dbReference>
<keyword evidence="11 12" id="KW-0464">Manganese</keyword>
<feature type="domain" description="DUF4094" evidence="14">
    <location>
        <begin position="14"/>
        <end position="118"/>
    </location>
</feature>
<reference evidence="15 16" key="1">
    <citation type="submission" date="2024-09" db="EMBL/GenBank/DDBJ databases">
        <title>Chromosome-scale assembly of Riccia fluitans.</title>
        <authorList>
            <person name="Paukszto L."/>
            <person name="Sawicki J."/>
            <person name="Karawczyk K."/>
            <person name="Piernik-Szablinska J."/>
            <person name="Szczecinska M."/>
            <person name="Mazdziarz M."/>
        </authorList>
    </citation>
    <scope>NUCLEOTIDE SEQUENCE [LARGE SCALE GENOMIC DNA]</scope>
    <source>
        <strain evidence="15">Rf_01</strain>
        <tissue evidence="15">Aerial parts of the thallus</tissue>
    </source>
</reference>
<keyword evidence="4 12" id="KW-0328">Glycosyltransferase</keyword>
<evidence type="ECO:0000256" key="5">
    <source>
        <dbReference type="ARBA" id="ARBA00022679"/>
    </source>
</evidence>
<protein>
    <recommendedName>
        <fullName evidence="12">Hexosyltransferase</fullName>
        <ecNumber evidence="12">2.4.1.-</ecNumber>
    </recommendedName>
</protein>
<name>A0ABD1Z5V2_9MARC</name>
<dbReference type="Pfam" id="PF01762">
    <property type="entry name" value="Galactosyl_T"/>
    <property type="match status" value="1"/>
</dbReference>
<evidence type="ECO:0000313" key="16">
    <source>
        <dbReference type="Proteomes" id="UP001605036"/>
    </source>
</evidence>
<keyword evidence="16" id="KW-1185">Reference proteome</keyword>
<dbReference type="GO" id="GO:0016757">
    <property type="term" value="F:glycosyltransferase activity"/>
    <property type="evidence" value="ECO:0007669"/>
    <property type="project" value="UniProtKB-KW"/>
</dbReference>
<dbReference type="EMBL" id="JBHFFA010000002">
    <property type="protein sequence ID" value="KAL2643152.1"/>
    <property type="molecule type" value="Genomic_DNA"/>
</dbReference>
<feature type="compositionally biased region" description="Acidic residues" evidence="13">
    <location>
        <begin position="66"/>
        <end position="75"/>
    </location>
</feature>
<keyword evidence="6" id="KW-0812">Transmembrane</keyword>